<dbReference type="PROSITE" id="PS51471">
    <property type="entry name" value="FE2OG_OXY"/>
    <property type="match status" value="1"/>
</dbReference>
<sequence length="365" mass="40491">MELQRLNYAELASSDRETQQAADRQLYTALSQLGFAKITNHPIARPVVEELFSWVSAGIQHWGPNLVTKLMTAIGSLPDPALLRPAPGAQAKGRPPGAAKPTSRMELRWPGEAVGDSAEQGCAGSEGTTLTVNVETELTDQESFDMGPDDDELYPNIWTDEHALPGFREFMSDFYQRCDALHQQLLVAIARSMHLPESSFTPLCAHNSSELRLNHYPAVKPDELRSGNMRISSHSDFGTITLLFQDSVGGLEVEDQAELGRYLAVEPADCADIIVNVGDCLQRWTNDRLRSANHRVTLPRGSLDVDSDGDSGLVDSRYSIAYFGKPSRDETVRTLTALLRPGEEAKYKEEITAWQFNQLRLLQTY</sequence>
<evidence type="ECO:0000256" key="2">
    <source>
        <dbReference type="RuleBase" id="RU003682"/>
    </source>
</evidence>
<name>A0A6M3RDW4_ASPVE</name>
<keyword evidence="2" id="KW-0408">Iron</keyword>
<dbReference type="Gene3D" id="2.60.120.330">
    <property type="entry name" value="B-lactam Antibiotic, Isopenicillin N Synthase, Chain"/>
    <property type="match status" value="1"/>
</dbReference>
<dbReference type="Pfam" id="PF03171">
    <property type="entry name" value="2OG-FeII_Oxy"/>
    <property type="match status" value="1"/>
</dbReference>
<dbReference type="GO" id="GO:0046872">
    <property type="term" value="F:metal ion binding"/>
    <property type="evidence" value="ECO:0007669"/>
    <property type="project" value="UniProtKB-KW"/>
</dbReference>
<keyword evidence="2" id="KW-0560">Oxidoreductase</keyword>
<feature type="domain" description="Fe2OG dioxygenase" evidence="3">
    <location>
        <begin position="207"/>
        <end position="326"/>
    </location>
</feature>
<evidence type="ECO:0000259" key="3">
    <source>
        <dbReference type="PROSITE" id="PS51471"/>
    </source>
</evidence>
<dbReference type="InterPro" id="IPR050231">
    <property type="entry name" value="Iron_ascorbate_oxido_reductase"/>
</dbReference>
<dbReference type="PANTHER" id="PTHR47990">
    <property type="entry name" value="2-OXOGLUTARATE (2OG) AND FE(II)-DEPENDENT OXYGENASE SUPERFAMILY PROTEIN-RELATED"/>
    <property type="match status" value="1"/>
</dbReference>
<dbReference type="GO" id="GO:0016491">
    <property type="term" value="F:oxidoreductase activity"/>
    <property type="evidence" value="ECO:0007669"/>
    <property type="project" value="UniProtKB-KW"/>
</dbReference>
<dbReference type="AlphaFoldDB" id="A0A6M3RDW4"/>
<keyword evidence="2" id="KW-0479">Metal-binding</keyword>
<organism evidence="4">
    <name type="scientific">Aspergillus versicolor</name>
    <dbReference type="NCBI Taxonomy" id="46472"/>
    <lineage>
        <taxon>Eukaryota</taxon>
        <taxon>Fungi</taxon>
        <taxon>Dikarya</taxon>
        <taxon>Ascomycota</taxon>
        <taxon>Pezizomycotina</taxon>
        <taxon>Eurotiomycetes</taxon>
        <taxon>Eurotiomycetidae</taxon>
        <taxon>Eurotiales</taxon>
        <taxon>Aspergillaceae</taxon>
        <taxon>Aspergillus</taxon>
        <taxon>Aspergillus subgen. Nidulantes</taxon>
    </lineage>
</organism>
<protein>
    <submittedName>
        <fullName evidence="4">Oxidoreductase</fullName>
    </submittedName>
</protein>
<reference evidence="4" key="1">
    <citation type="submission" date="2019-08" db="EMBL/GenBank/DDBJ databases">
        <authorList>
            <person name="Gan M."/>
            <person name="Li J."/>
        </authorList>
    </citation>
    <scope>NUCLEOTIDE SEQUENCE</scope>
    <source>
        <strain evidence="4">IMB17-055</strain>
    </source>
</reference>
<evidence type="ECO:0000313" key="4">
    <source>
        <dbReference type="EMBL" id="QJD20766.1"/>
    </source>
</evidence>
<dbReference type="InterPro" id="IPR005123">
    <property type="entry name" value="Oxoglu/Fe-dep_dioxygenase_dom"/>
</dbReference>
<dbReference type="SUPFAM" id="SSF51197">
    <property type="entry name" value="Clavaminate synthase-like"/>
    <property type="match status" value="1"/>
</dbReference>
<dbReference type="EMBL" id="MN395477">
    <property type="protein sequence ID" value="QJD20766.1"/>
    <property type="molecule type" value="Genomic_DNA"/>
</dbReference>
<comment type="similarity">
    <text evidence="1 2">Belongs to the iron/ascorbate-dependent oxidoreductase family.</text>
</comment>
<accession>A0A6M3RDW4</accession>
<dbReference type="InterPro" id="IPR027443">
    <property type="entry name" value="IPNS-like_sf"/>
</dbReference>
<proteinExistence type="inferred from homology"/>
<dbReference type="InterPro" id="IPR044861">
    <property type="entry name" value="IPNS-like_FE2OG_OXY"/>
</dbReference>
<evidence type="ECO:0000256" key="1">
    <source>
        <dbReference type="ARBA" id="ARBA00008056"/>
    </source>
</evidence>